<dbReference type="Gene3D" id="1.10.10.10">
    <property type="entry name" value="Winged helix-like DNA-binding domain superfamily/Winged helix DNA-binding domain"/>
    <property type="match status" value="1"/>
</dbReference>
<dbReference type="PANTHER" id="PTHR38445:SF9">
    <property type="entry name" value="HTH-TYPE TRANSCRIPTIONAL REPRESSOR YTRA"/>
    <property type="match status" value="1"/>
</dbReference>
<dbReference type="InterPro" id="IPR036388">
    <property type="entry name" value="WH-like_DNA-bd_sf"/>
</dbReference>
<keyword evidence="2" id="KW-0238">DNA-binding</keyword>
<keyword evidence="3" id="KW-0804">Transcription</keyword>
<feature type="domain" description="HTH gntR-type" evidence="4">
    <location>
        <begin position="10"/>
        <end position="78"/>
    </location>
</feature>
<comment type="caution">
    <text evidence="5">The sequence shown here is derived from an EMBL/GenBank/DDBJ whole genome shotgun (WGS) entry which is preliminary data.</text>
</comment>
<evidence type="ECO:0000313" key="6">
    <source>
        <dbReference type="Proteomes" id="UP000531840"/>
    </source>
</evidence>
<dbReference type="Pfam" id="PF00392">
    <property type="entry name" value="GntR"/>
    <property type="match status" value="1"/>
</dbReference>
<dbReference type="PANTHER" id="PTHR38445">
    <property type="entry name" value="HTH-TYPE TRANSCRIPTIONAL REPRESSOR YTRA"/>
    <property type="match status" value="1"/>
</dbReference>
<keyword evidence="6" id="KW-1185">Reference proteome</keyword>
<evidence type="ECO:0000259" key="4">
    <source>
        <dbReference type="PROSITE" id="PS50949"/>
    </source>
</evidence>
<name>A0ABX2SZC2_9BACL</name>
<dbReference type="CDD" id="cd07377">
    <property type="entry name" value="WHTH_GntR"/>
    <property type="match status" value="1"/>
</dbReference>
<gene>
    <name evidence="5" type="ORF">HZY85_05860</name>
</gene>
<organism evidence="5 6">
    <name type="scientific">Gemelliphila palaticanis</name>
    <dbReference type="NCBI Taxonomy" id="81950"/>
    <lineage>
        <taxon>Bacteria</taxon>
        <taxon>Bacillati</taxon>
        <taxon>Bacillota</taxon>
        <taxon>Bacilli</taxon>
        <taxon>Bacillales</taxon>
        <taxon>Gemellaceae</taxon>
        <taxon>Gemelliphila</taxon>
    </lineage>
</organism>
<sequence length="118" mass="13663">MFEVDIRSKKSLYQQIVDNVKDLLVRNILRENDKLPSVREMASILQVNISTVQKAYQILESEKIINTVVGKGTFITNNLDEIKPNYDLIDRLINDLIREARMLGINKKELLSKIDSLF</sequence>
<evidence type="ECO:0000256" key="1">
    <source>
        <dbReference type="ARBA" id="ARBA00023015"/>
    </source>
</evidence>
<evidence type="ECO:0000256" key="2">
    <source>
        <dbReference type="ARBA" id="ARBA00023125"/>
    </source>
</evidence>
<proteinExistence type="predicted"/>
<evidence type="ECO:0000313" key="5">
    <source>
        <dbReference type="EMBL" id="NYS47717.1"/>
    </source>
</evidence>
<accession>A0ABX2SZC2</accession>
<dbReference type="Proteomes" id="UP000531840">
    <property type="component" value="Unassembled WGS sequence"/>
</dbReference>
<reference evidence="5 6" key="1">
    <citation type="submission" date="2020-07" db="EMBL/GenBank/DDBJ databases">
        <title>MOT database genomes.</title>
        <authorList>
            <person name="Joseph S."/>
            <person name="Aduse-Opoku J."/>
            <person name="Hashim A."/>
            <person name="Wade W."/>
            <person name="Curtis M."/>
        </authorList>
    </citation>
    <scope>NUCLEOTIDE SEQUENCE [LARGE SCALE GENOMIC DNA]</scope>
    <source>
        <strain evidence="5 6">CIP 106318</strain>
    </source>
</reference>
<dbReference type="InterPro" id="IPR036390">
    <property type="entry name" value="WH_DNA-bd_sf"/>
</dbReference>
<dbReference type="RefSeq" id="WP_179941503.1">
    <property type="nucleotide sequence ID" value="NZ_JACBYF010000011.1"/>
</dbReference>
<dbReference type="EMBL" id="JACBYF010000011">
    <property type="protein sequence ID" value="NYS47717.1"/>
    <property type="molecule type" value="Genomic_DNA"/>
</dbReference>
<evidence type="ECO:0000256" key="3">
    <source>
        <dbReference type="ARBA" id="ARBA00023163"/>
    </source>
</evidence>
<keyword evidence="1" id="KW-0805">Transcription regulation</keyword>
<dbReference type="SMART" id="SM00345">
    <property type="entry name" value="HTH_GNTR"/>
    <property type="match status" value="1"/>
</dbReference>
<dbReference type="PROSITE" id="PS50949">
    <property type="entry name" value="HTH_GNTR"/>
    <property type="match status" value="1"/>
</dbReference>
<dbReference type="SUPFAM" id="SSF46785">
    <property type="entry name" value="Winged helix' DNA-binding domain"/>
    <property type="match status" value="1"/>
</dbReference>
<dbReference type="InterPro" id="IPR000524">
    <property type="entry name" value="Tscrpt_reg_HTH_GntR"/>
</dbReference>
<protein>
    <submittedName>
        <fullName evidence="5">GntR family transcriptional regulator</fullName>
    </submittedName>
</protein>